<accession>A0A239NYD5</accession>
<feature type="region of interest" description="Disordered" evidence="1">
    <location>
        <begin position="137"/>
        <end position="195"/>
    </location>
</feature>
<keyword evidence="3" id="KW-1185">Reference proteome</keyword>
<dbReference type="Proteomes" id="UP000198280">
    <property type="component" value="Unassembled WGS sequence"/>
</dbReference>
<feature type="compositionally biased region" description="Basic and acidic residues" evidence="1">
    <location>
        <begin position="137"/>
        <end position="146"/>
    </location>
</feature>
<gene>
    <name evidence="2" type="ORF">SAMN05216252_15319</name>
</gene>
<organism evidence="2 3">
    <name type="scientific">Actinacidiphila glaucinigra</name>
    <dbReference type="NCBI Taxonomy" id="235986"/>
    <lineage>
        <taxon>Bacteria</taxon>
        <taxon>Bacillati</taxon>
        <taxon>Actinomycetota</taxon>
        <taxon>Actinomycetes</taxon>
        <taxon>Kitasatosporales</taxon>
        <taxon>Streptomycetaceae</taxon>
        <taxon>Actinacidiphila</taxon>
    </lineage>
</organism>
<dbReference type="AlphaFoldDB" id="A0A239NYD5"/>
<name>A0A239NYD5_9ACTN</name>
<protein>
    <submittedName>
        <fullName evidence="2">Uncharacterized protein</fullName>
    </submittedName>
</protein>
<reference evidence="2 3" key="1">
    <citation type="submission" date="2017-06" db="EMBL/GenBank/DDBJ databases">
        <authorList>
            <person name="Kim H.J."/>
            <person name="Triplett B.A."/>
        </authorList>
    </citation>
    <scope>NUCLEOTIDE SEQUENCE [LARGE SCALE GENOMIC DNA]</scope>
    <source>
        <strain evidence="2 3">CGMCC 4.1858</strain>
    </source>
</reference>
<proteinExistence type="predicted"/>
<evidence type="ECO:0000256" key="1">
    <source>
        <dbReference type="SAM" id="MobiDB-lite"/>
    </source>
</evidence>
<sequence length="231" mass="25199">MHKAARTVWWESLPTGIRNQIDGYVLQDSFLSAVKAVVDVGLVTHGIGVGTAQLLVSDRYLHYGERIARTPESPLDPESLAYRAAGCPGRIVAIEAIWDGDTVHDWFVVLLAITAGPREEHVMATVYRSTAERYLARTEHPADGTRRRQSPRGPAEPWLPTCRFPSTSPAPTLLTTRPLAGSPSDEKRAPGLRLRSEQRSRFLTCADVVVGCQRRPASDGPVPPTTPAATS</sequence>
<feature type="compositionally biased region" description="Low complexity" evidence="1">
    <location>
        <begin position="165"/>
        <end position="180"/>
    </location>
</feature>
<dbReference type="EMBL" id="FZOF01000053">
    <property type="protein sequence ID" value="SNT59119.1"/>
    <property type="molecule type" value="Genomic_DNA"/>
</dbReference>
<evidence type="ECO:0000313" key="3">
    <source>
        <dbReference type="Proteomes" id="UP000198280"/>
    </source>
</evidence>
<feature type="compositionally biased region" description="Basic and acidic residues" evidence="1">
    <location>
        <begin position="184"/>
        <end position="195"/>
    </location>
</feature>
<evidence type="ECO:0000313" key="2">
    <source>
        <dbReference type="EMBL" id="SNT59119.1"/>
    </source>
</evidence>